<dbReference type="InterPro" id="IPR000971">
    <property type="entry name" value="Globin"/>
</dbReference>
<feature type="chain" id="PRO_5040195412" description="Globin domain-containing protein" evidence="7">
    <location>
        <begin position="16"/>
        <end position="166"/>
    </location>
</feature>
<reference evidence="9" key="2">
    <citation type="submission" date="2022-10" db="EMBL/GenBank/DDBJ databases">
        <authorList>
            <consortium name="ENA_rothamsted_submissions"/>
            <consortium name="culmorum"/>
            <person name="King R."/>
        </authorList>
    </citation>
    <scope>NUCLEOTIDE SEQUENCE</scope>
</reference>
<keyword evidence="4" id="KW-0479">Metal-binding</keyword>
<keyword evidence="2 6" id="KW-0349">Heme</keyword>
<protein>
    <recommendedName>
        <fullName evidence="8">Globin domain-containing protein</fullName>
    </recommendedName>
</protein>
<dbReference type="InterPro" id="IPR002336">
    <property type="entry name" value="Erythrocruorin"/>
</dbReference>
<evidence type="ECO:0000256" key="1">
    <source>
        <dbReference type="ARBA" id="ARBA00022448"/>
    </source>
</evidence>
<dbReference type="GO" id="GO:0046872">
    <property type="term" value="F:metal ion binding"/>
    <property type="evidence" value="ECO:0007669"/>
    <property type="project" value="UniProtKB-KW"/>
</dbReference>
<dbReference type="GO" id="GO:0019825">
    <property type="term" value="F:oxygen binding"/>
    <property type="evidence" value="ECO:0007669"/>
    <property type="project" value="InterPro"/>
</dbReference>
<dbReference type="InterPro" id="IPR044399">
    <property type="entry name" value="Mb-like_M"/>
</dbReference>
<dbReference type="EMBL" id="OU895877">
    <property type="protein sequence ID" value="CAG9801264.1"/>
    <property type="molecule type" value="Genomic_DNA"/>
</dbReference>
<dbReference type="GO" id="GO:0005833">
    <property type="term" value="C:hemoglobin complex"/>
    <property type="evidence" value="ECO:0007669"/>
    <property type="project" value="InterPro"/>
</dbReference>
<organism evidence="9 10">
    <name type="scientific">Chironomus riparius</name>
    <dbReference type="NCBI Taxonomy" id="315576"/>
    <lineage>
        <taxon>Eukaryota</taxon>
        <taxon>Metazoa</taxon>
        <taxon>Ecdysozoa</taxon>
        <taxon>Arthropoda</taxon>
        <taxon>Hexapoda</taxon>
        <taxon>Insecta</taxon>
        <taxon>Pterygota</taxon>
        <taxon>Neoptera</taxon>
        <taxon>Endopterygota</taxon>
        <taxon>Diptera</taxon>
        <taxon>Nematocera</taxon>
        <taxon>Chironomoidea</taxon>
        <taxon>Chironomidae</taxon>
        <taxon>Chironominae</taxon>
        <taxon>Chironomus</taxon>
    </lineage>
</organism>
<evidence type="ECO:0000256" key="7">
    <source>
        <dbReference type="SAM" id="SignalP"/>
    </source>
</evidence>
<keyword evidence="1 6" id="KW-0813">Transport</keyword>
<evidence type="ECO:0000313" key="10">
    <source>
        <dbReference type="Proteomes" id="UP001153620"/>
    </source>
</evidence>
<dbReference type="Pfam" id="PF00042">
    <property type="entry name" value="Globin"/>
    <property type="match status" value="1"/>
</dbReference>
<dbReference type="PANTHER" id="PTHR47217">
    <property type="entry name" value="GLOBIN-LIKE PROTEIN"/>
    <property type="match status" value="1"/>
</dbReference>
<dbReference type="OrthoDB" id="436496at2759"/>
<evidence type="ECO:0000259" key="8">
    <source>
        <dbReference type="Pfam" id="PF00042"/>
    </source>
</evidence>
<dbReference type="PRINTS" id="PR00611">
    <property type="entry name" value="ERYTHCRUORIN"/>
</dbReference>
<reference evidence="9" key="1">
    <citation type="submission" date="2022-01" db="EMBL/GenBank/DDBJ databases">
        <authorList>
            <person name="King R."/>
        </authorList>
    </citation>
    <scope>NUCLEOTIDE SEQUENCE</scope>
</reference>
<evidence type="ECO:0000256" key="4">
    <source>
        <dbReference type="ARBA" id="ARBA00022723"/>
    </source>
</evidence>
<evidence type="ECO:0000313" key="9">
    <source>
        <dbReference type="EMBL" id="CAG9801264.1"/>
    </source>
</evidence>
<dbReference type="GO" id="GO:0005344">
    <property type="term" value="F:oxygen carrier activity"/>
    <property type="evidence" value="ECO:0007669"/>
    <property type="project" value="UniProtKB-KW"/>
</dbReference>
<dbReference type="GO" id="GO:0005576">
    <property type="term" value="C:extracellular region"/>
    <property type="evidence" value="ECO:0007669"/>
    <property type="project" value="InterPro"/>
</dbReference>
<name>A0A9N9WPY6_9DIPT</name>
<dbReference type="Gene3D" id="1.10.490.10">
    <property type="entry name" value="Globins"/>
    <property type="match status" value="1"/>
</dbReference>
<keyword evidence="5" id="KW-0408">Iron</keyword>
<dbReference type="CDD" id="cd01040">
    <property type="entry name" value="Mb-like"/>
    <property type="match status" value="1"/>
</dbReference>
<feature type="signal peptide" evidence="7">
    <location>
        <begin position="1"/>
        <end position="15"/>
    </location>
</feature>
<sequence length="166" mass="18688">MKFLVLVLCVVAAMADPEWHTLDAHEVEQVQATWKAVSHDEVEILYTVFKAHPDIMAKFPKFTGKDLEAIKDTADFAVHASRIIGFFGEYVTLLGSSGNQAAIRTLLHDLGVFHKTRGITKAQFGEFRETMTAYLKGHNKWNADISHSWDDAFDKAFSVIFEVLES</sequence>
<evidence type="ECO:0000256" key="6">
    <source>
        <dbReference type="RuleBase" id="RU000356"/>
    </source>
</evidence>
<evidence type="ECO:0000256" key="3">
    <source>
        <dbReference type="ARBA" id="ARBA00022621"/>
    </source>
</evidence>
<dbReference type="Proteomes" id="UP001153620">
    <property type="component" value="Chromosome 1"/>
</dbReference>
<evidence type="ECO:0000256" key="2">
    <source>
        <dbReference type="ARBA" id="ARBA00022617"/>
    </source>
</evidence>
<keyword evidence="10" id="KW-1185">Reference proteome</keyword>
<dbReference type="SUPFAM" id="SSF46458">
    <property type="entry name" value="Globin-like"/>
    <property type="match status" value="1"/>
</dbReference>
<dbReference type="GO" id="GO:0020037">
    <property type="term" value="F:heme binding"/>
    <property type="evidence" value="ECO:0007669"/>
    <property type="project" value="InterPro"/>
</dbReference>
<dbReference type="PANTHER" id="PTHR47217:SF1">
    <property type="entry name" value="GLOBIN-LIKE PROTEIN"/>
    <property type="match status" value="1"/>
</dbReference>
<accession>A0A9N9WPY6</accession>
<dbReference type="AlphaFoldDB" id="A0A9N9WPY6"/>
<dbReference type="InterPro" id="IPR009050">
    <property type="entry name" value="Globin-like_sf"/>
</dbReference>
<proteinExistence type="inferred from homology"/>
<keyword evidence="7" id="KW-0732">Signal</keyword>
<evidence type="ECO:0000256" key="5">
    <source>
        <dbReference type="ARBA" id="ARBA00023004"/>
    </source>
</evidence>
<keyword evidence="3 6" id="KW-0561">Oxygen transport</keyword>
<feature type="domain" description="Globin" evidence="8">
    <location>
        <begin position="43"/>
        <end position="160"/>
    </location>
</feature>
<dbReference type="InterPro" id="IPR012292">
    <property type="entry name" value="Globin/Proto"/>
</dbReference>
<gene>
    <name evidence="9" type="ORF">CHIRRI_LOCUS4195</name>
</gene>
<comment type="similarity">
    <text evidence="6">Belongs to the globin family.</text>
</comment>